<accession>A0A7C8M9M8</accession>
<dbReference type="Proteomes" id="UP000481861">
    <property type="component" value="Unassembled WGS sequence"/>
</dbReference>
<sequence>MRRAAFVDPSPLQLPRLAWDGIKIDRHHVGDARRPFSRLPRYHSPTRKLQLLPQLQAKGDANTARCPPTPSTSNTACTPETTLSRSAPCSPRTTLEPAAVYCVETRAGRADGCGLVRPSITRGTGTISTPAGKQHFTTA</sequence>
<protein>
    <submittedName>
        <fullName evidence="2">Uncharacterized protein</fullName>
    </submittedName>
</protein>
<organism evidence="2 3">
    <name type="scientific">Massariosphaeria phaeospora</name>
    <dbReference type="NCBI Taxonomy" id="100035"/>
    <lineage>
        <taxon>Eukaryota</taxon>
        <taxon>Fungi</taxon>
        <taxon>Dikarya</taxon>
        <taxon>Ascomycota</taxon>
        <taxon>Pezizomycotina</taxon>
        <taxon>Dothideomycetes</taxon>
        <taxon>Pleosporomycetidae</taxon>
        <taxon>Pleosporales</taxon>
        <taxon>Pleosporales incertae sedis</taxon>
        <taxon>Massariosphaeria</taxon>
    </lineage>
</organism>
<keyword evidence="3" id="KW-1185">Reference proteome</keyword>
<gene>
    <name evidence="2" type="ORF">BDV95DRAFT_359219</name>
</gene>
<proteinExistence type="predicted"/>
<name>A0A7C8M9M8_9PLEO</name>
<evidence type="ECO:0000313" key="2">
    <source>
        <dbReference type="EMBL" id="KAF2872878.1"/>
    </source>
</evidence>
<dbReference type="EMBL" id="JAADJZ010000008">
    <property type="protein sequence ID" value="KAF2872878.1"/>
    <property type="molecule type" value="Genomic_DNA"/>
</dbReference>
<feature type="compositionally biased region" description="Polar residues" evidence="1">
    <location>
        <begin position="71"/>
        <end position="92"/>
    </location>
</feature>
<evidence type="ECO:0000256" key="1">
    <source>
        <dbReference type="SAM" id="MobiDB-lite"/>
    </source>
</evidence>
<dbReference type="AlphaFoldDB" id="A0A7C8M9M8"/>
<evidence type="ECO:0000313" key="3">
    <source>
        <dbReference type="Proteomes" id="UP000481861"/>
    </source>
</evidence>
<feature type="region of interest" description="Disordered" evidence="1">
    <location>
        <begin position="59"/>
        <end position="92"/>
    </location>
</feature>
<reference evidence="2 3" key="1">
    <citation type="submission" date="2020-01" db="EMBL/GenBank/DDBJ databases">
        <authorList>
            <consortium name="DOE Joint Genome Institute"/>
            <person name="Haridas S."/>
            <person name="Albert R."/>
            <person name="Binder M."/>
            <person name="Bloem J."/>
            <person name="Labutti K."/>
            <person name="Salamov A."/>
            <person name="Andreopoulos B."/>
            <person name="Baker S.E."/>
            <person name="Barry K."/>
            <person name="Bills G."/>
            <person name="Bluhm B.H."/>
            <person name="Cannon C."/>
            <person name="Castanera R."/>
            <person name="Culley D.E."/>
            <person name="Daum C."/>
            <person name="Ezra D."/>
            <person name="Gonzalez J.B."/>
            <person name="Henrissat B."/>
            <person name="Kuo A."/>
            <person name="Liang C."/>
            <person name="Lipzen A."/>
            <person name="Lutzoni F."/>
            <person name="Magnuson J."/>
            <person name="Mondo S."/>
            <person name="Nolan M."/>
            <person name="Ohm R."/>
            <person name="Pangilinan J."/>
            <person name="Park H.-J.H."/>
            <person name="Ramirez L."/>
            <person name="Alfaro M."/>
            <person name="Sun H."/>
            <person name="Tritt A."/>
            <person name="Yoshinaga Y."/>
            <person name="Zwiers L.-H.L."/>
            <person name="Turgeon B.G."/>
            <person name="Goodwin S.B."/>
            <person name="Spatafora J.W."/>
            <person name="Crous P.W."/>
            <person name="Grigoriev I.V."/>
        </authorList>
    </citation>
    <scope>NUCLEOTIDE SEQUENCE [LARGE SCALE GENOMIC DNA]</scope>
    <source>
        <strain evidence="2 3">CBS 611.86</strain>
    </source>
</reference>
<comment type="caution">
    <text evidence="2">The sequence shown here is derived from an EMBL/GenBank/DDBJ whole genome shotgun (WGS) entry which is preliminary data.</text>
</comment>